<gene>
    <name evidence="3" type="primary">TMC5</name>
</gene>
<dbReference type="AlphaFoldDB" id="A0A6I9YRN3"/>
<reference evidence="3" key="1">
    <citation type="submission" date="2025-08" db="UniProtKB">
        <authorList>
            <consortium name="RefSeq"/>
        </authorList>
    </citation>
    <scope>IDENTIFICATION</scope>
</reference>
<proteinExistence type="predicted"/>
<name>A0A6I9YRN3_9SAUR</name>
<feature type="region of interest" description="Disordered" evidence="1">
    <location>
        <begin position="79"/>
        <end position="103"/>
    </location>
</feature>
<sequence length="136" mass="15500">MLIYFFLQIINGRKTMVKLLEEQIANAGKDKIFLLKKLHELQASKFPRQQERDLSLRQLPKEESSVLLPSHVDPFLWTEDGESSTESVGHSAMTSFKPGAGEITQNAGASDALALALRARQEAEWEMEDEERLKWK</sequence>
<accession>A0A6I9YRN3</accession>
<feature type="compositionally biased region" description="Polar residues" evidence="1">
    <location>
        <begin position="84"/>
        <end position="94"/>
    </location>
</feature>
<evidence type="ECO:0000313" key="2">
    <source>
        <dbReference type="Proteomes" id="UP000504617"/>
    </source>
</evidence>
<protein>
    <submittedName>
        <fullName evidence="3">Transmembrane channel-like protein 5</fullName>
    </submittedName>
</protein>
<evidence type="ECO:0000313" key="3">
    <source>
        <dbReference type="RefSeq" id="XP_013927208.1"/>
    </source>
</evidence>
<dbReference type="CTD" id="79838"/>
<organism evidence="2 3">
    <name type="scientific">Thamnophis sirtalis</name>
    <dbReference type="NCBI Taxonomy" id="35019"/>
    <lineage>
        <taxon>Eukaryota</taxon>
        <taxon>Metazoa</taxon>
        <taxon>Chordata</taxon>
        <taxon>Craniata</taxon>
        <taxon>Vertebrata</taxon>
        <taxon>Euteleostomi</taxon>
        <taxon>Lepidosauria</taxon>
        <taxon>Squamata</taxon>
        <taxon>Bifurcata</taxon>
        <taxon>Unidentata</taxon>
        <taxon>Episquamata</taxon>
        <taxon>Toxicofera</taxon>
        <taxon>Serpentes</taxon>
        <taxon>Colubroidea</taxon>
        <taxon>Colubridae</taxon>
        <taxon>Natricinae</taxon>
        <taxon>Thamnophis</taxon>
    </lineage>
</organism>
<dbReference type="GeneID" id="106553265"/>
<evidence type="ECO:0000256" key="1">
    <source>
        <dbReference type="SAM" id="MobiDB-lite"/>
    </source>
</evidence>
<dbReference type="Proteomes" id="UP000504617">
    <property type="component" value="Unplaced"/>
</dbReference>
<dbReference type="RefSeq" id="XP_013927208.1">
    <property type="nucleotide sequence ID" value="XM_014071733.1"/>
</dbReference>
<keyword evidence="2" id="KW-1185">Reference proteome</keyword>
<dbReference type="KEGG" id="tsr:106553265"/>